<name>A0A9D4PB90_RHISA</name>
<protein>
    <submittedName>
        <fullName evidence="2">Uncharacterized protein</fullName>
    </submittedName>
</protein>
<keyword evidence="3" id="KW-1185">Reference proteome</keyword>
<feature type="region of interest" description="Disordered" evidence="1">
    <location>
        <begin position="1"/>
        <end position="201"/>
    </location>
</feature>
<feature type="compositionally biased region" description="Low complexity" evidence="1">
    <location>
        <begin position="1"/>
        <end position="12"/>
    </location>
</feature>
<accession>A0A9D4PB90</accession>
<dbReference type="AlphaFoldDB" id="A0A9D4PB90"/>
<gene>
    <name evidence="2" type="ORF">HPB52_003682</name>
</gene>
<dbReference type="Proteomes" id="UP000821837">
    <property type="component" value="Unassembled WGS sequence"/>
</dbReference>
<feature type="compositionally biased region" description="Polar residues" evidence="1">
    <location>
        <begin position="137"/>
        <end position="150"/>
    </location>
</feature>
<proteinExistence type="predicted"/>
<feature type="compositionally biased region" description="Low complexity" evidence="1">
    <location>
        <begin position="104"/>
        <end position="113"/>
    </location>
</feature>
<reference evidence="2" key="2">
    <citation type="submission" date="2021-09" db="EMBL/GenBank/DDBJ databases">
        <authorList>
            <person name="Jia N."/>
            <person name="Wang J."/>
            <person name="Shi W."/>
            <person name="Du L."/>
            <person name="Sun Y."/>
            <person name="Zhan W."/>
            <person name="Jiang J."/>
            <person name="Wang Q."/>
            <person name="Zhang B."/>
            <person name="Ji P."/>
            <person name="Sakyi L.B."/>
            <person name="Cui X."/>
            <person name="Yuan T."/>
            <person name="Jiang B."/>
            <person name="Yang W."/>
            <person name="Lam T.T.-Y."/>
            <person name="Chang Q."/>
            <person name="Ding S."/>
            <person name="Wang X."/>
            <person name="Zhu J."/>
            <person name="Ruan X."/>
            <person name="Zhao L."/>
            <person name="Wei J."/>
            <person name="Que T."/>
            <person name="Du C."/>
            <person name="Cheng J."/>
            <person name="Dai P."/>
            <person name="Han X."/>
            <person name="Huang E."/>
            <person name="Gao Y."/>
            <person name="Liu J."/>
            <person name="Shao H."/>
            <person name="Ye R."/>
            <person name="Li L."/>
            <person name="Wei W."/>
            <person name="Wang X."/>
            <person name="Wang C."/>
            <person name="Huo Q."/>
            <person name="Li W."/>
            <person name="Guo W."/>
            <person name="Chen H."/>
            <person name="Chen S."/>
            <person name="Zhou L."/>
            <person name="Zhou L."/>
            <person name="Ni X."/>
            <person name="Tian J."/>
            <person name="Zhou Y."/>
            <person name="Sheng Y."/>
            <person name="Liu T."/>
            <person name="Pan Y."/>
            <person name="Xia L."/>
            <person name="Li J."/>
            <person name="Zhao F."/>
            <person name="Cao W."/>
        </authorList>
    </citation>
    <scope>NUCLEOTIDE SEQUENCE</scope>
    <source>
        <strain evidence="2">Rsan-2018</strain>
        <tissue evidence="2">Larvae</tissue>
    </source>
</reference>
<feature type="compositionally biased region" description="Polar residues" evidence="1">
    <location>
        <begin position="192"/>
        <end position="201"/>
    </location>
</feature>
<sequence>MYQSEQQMQEQLSSHEELISRMRSMTLDLENAGLPELSRKRARSSSPLTTPDPDKLQLTSPEVEELVTDLLAPETPPSPTTLFSRTEETEQYASGYSNGLPHVQLQQHEQTQQPPQPAPQQPVTSGPEISVGVVPISNPSFSLPSTSKHSATGDDVKDTPQMVPAMGATPPPWSIGSDEERRGKGSAPPPTTMHQAPQQPLSKFEELSSRKRTMTLDLDSAWSHQHNSKEARMLQRVPPPGAESPLSLMDMRDRLMTTLDEKSCRNQIALAKCRHRQMDSWLQVKVSALRMEVASMESTVKNLRFQLGLLEQQLTRDVTKCC</sequence>
<comment type="caution">
    <text evidence="2">The sequence shown here is derived from an EMBL/GenBank/DDBJ whole genome shotgun (WGS) entry which is preliminary data.</text>
</comment>
<evidence type="ECO:0000256" key="1">
    <source>
        <dbReference type="SAM" id="MobiDB-lite"/>
    </source>
</evidence>
<reference evidence="2" key="1">
    <citation type="journal article" date="2020" name="Cell">
        <title>Large-Scale Comparative Analyses of Tick Genomes Elucidate Their Genetic Diversity and Vector Capacities.</title>
        <authorList>
            <consortium name="Tick Genome and Microbiome Consortium (TIGMIC)"/>
            <person name="Jia N."/>
            <person name="Wang J."/>
            <person name="Shi W."/>
            <person name="Du L."/>
            <person name="Sun Y."/>
            <person name="Zhan W."/>
            <person name="Jiang J.F."/>
            <person name="Wang Q."/>
            <person name="Zhang B."/>
            <person name="Ji P."/>
            <person name="Bell-Sakyi L."/>
            <person name="Cui X.M."/>
            <person name="Yuan T.T."/>
            <person name="Jiang B.G."/>
            <person name="Yang W.F."/>
            <person name="Lam T.T."/>
            <person name="Chang Q.C."/>
            <person name="Ding S.J."/>
            <person name="Wang X.J."/>
            <person name="Zhu J.G."/>
            <person name="Ruan X.D."/>
            <person name="Zhao L."/>
            <person name="Wei J.T."/>
            <person name="Ye R.Z."/>
            <person name="Que T.C."/>
            <person name="Du C.H."/>
            <person name="Zhou Y.H."/>
            <person name="Cheng J.X."/>
            <person name="Dai P.F."/>
            <person name="Guo W.B."/>
            <person name="Han X.H."/>
            <person name="Huang E.J."/>
            <person name="Li L.F."/>
            <person name="Wei W."/>
            <person name="Gao Y.C."/>
            <person name="Liu J.Z."/>
            <person name="Shao H.Z."/>
            <person name="Wang X."/>
            <person name="Wang C.C."/>
            <person name="Yang T.C."/>
            <person name="Huo Q.B."/>
            <person name="Li W."/>
            <person name="Chen H.Y."/>
            <person name="Chen S.E."/>
            <person name="Zhou L.G."/>
            <person name="Ni X.B."/>
            <person name="Tian J.H."/>
            <person name="Sheng Y."/>
            <person name="Liu T."/>
            <person name="Pan Y.S."/>
            <person name="Xia L.Y."/>
            <person name="Li J."/>
            <person name="Zhao F."/>
            <person name="Cao W.C."/>
        </authorList>
    </citation>
    <scope>NUCLEOTIDE SEQUENCE</scope>
    <source>
        <strain evidence="2">Rsan-2018</strain>
    </source>
</reference>
<dbReference type="EMBL" id="JABSTV010001255">
    <property type="protein sequence ID" value="KAH7935078.1"/>
    <property type="molecule type" value="Genomic_DNA"/>
</dbReference>
<organism evidence="2 3">
    <name type="scientific">Rhipicephalus sanguineus</name>
    <name type="common">Brown dog tick</name>
    <name type="synonym">Ixodes sanguineus</name>
    <dbReference type="NCBI Taxonomy" id="34632"/>
    <lineage>
        <taxon>Eukaryota</taxon>
        <taxon>Metazoa</taxon>
        <taxon>Ecdysozoa</taxon>
        <taxon>Arthropoda</taxon>
        <taxon>Chelicerata</taxon>
        <taxon>Arachnida</taxon>
        <taxon>Acari</taxon>
        <taxon>Parasitiformes</taxon>
        <taxon>Ixodida</taxon>
        <taxon>Ixodoidea</taxon>
        <taxon>Ixodidae</taxon>
        <taxon>Rhipicephalinae</taxon>
        <taxon>Rhipicephalus</taxon>
        <taxon>Rhipicephalus</taxon>
    </lineage>
</organism>
<evidence type="ECO:0000313" key="2">
    <source>
        <dbReference type="EMBL" id="KAH7935078.1"/>
    </source>
</evidence>
<dbReference type="VEuPathDB" id="VectorBase:RSAN_031505"/>
<evidence type="ECO:0000313" key="3">
    <source>
        <dbReference type="Proteomes" id="UP000821837"/>
    </source>
</evidence>